<dbReference type="EMBL" id="CAJVQC010043002">
    <property type="protein sequence ID" value="CAG8776579.1"/>
    <property type="molecule type" value="Genomic_DNA"/>
</dbReference>
<sequence length="50" mass="5993">MVSRWREQEEDFRVARSFNQRVGSGNKLFYSLAEEVLKHWIDKLCYEGIA</sequence>
<gene>
    <name evidence="1" type="ORF">RPERSI_LOCUS17026</name>
</gene>
<reference evidence="1" key="1">
    <citation type="submission" date="2021-06" db="EMBL/GenBank/DDBJ databases">
        <authorList>
            <person name="Kallberg Y."/>
            <person name="Tangrot J."/>
            <person name="Rosling A."/>
        </authorList>
    </citation>
    <scope>NUCLEOTIDE SEQUENCE</scope>
    <source>
        <strain evidence="1">MA461A</strain>
    </source>
</reference>
<evidence type="ECO:0000313" key="1">
    <source>
        <dbReference type="EMBL" id="CAG8776579.1"/>
    </source>
</evidence>
<proteinExistence type="predicted"/>
<evidence type="ECO:0000313" key="2">
    <source>
        <dbReference type="Proteomes" id="UP000789920"/>
    </source>
</evidence>
<protein>
    <submittedName>
        <fullName evidence="1">16156_t:CDS:1</fullName>
    </submittedName>
</protein>
<feature type="non-terminal residue" evidence="1">
    <location>
        <position position="50"/>
    </location>
</feature>
<comment type="caution">
    <text evidence="1">The sequence shown here is derived from an EMBL/GenBank/DDBJ whole genome shotgun (WGS) entry which is preliminary data.</text>
</comment>
<name>A0ACA9R4B2_9GLOM</name>
<accession>A0ACA9R4B2</accession>
<keyword evidence="2" id="KW-1185">Reference proteome</keyword>
<dbReference type="Proteomes" id="UP000789920">
    <property type="component" value="Unassembled WGS sequence"/>
</dbReference>
<organism evidence="1 2">
    <name type="scientific">Racocetra persica</name>
    <dbReference type="NCBI Taxonomy" id="160502"/>
    <lineage>
        <taxon>Eukaryota</taxon>
        <taxon>Fungi</taxon>
        <taxon>Fungi incertae sedis</taxon>
        <taxon>Mucoromycota</taxon>
        <taxon>Glomeromycotina</taxon>
        <taxon>Glomeromycetes</taxon>
        <taxon>Diversisporales</taxon>
        <taxon>Gigasporaceae</taxon>
        <taxon>Racocetra</taxon>
    </lineage>
</organism>